<reference evidence="7 8" key="1">
    <citation type="submission" date="2020-08" db="EMBL/GenBank/DDBJ databases">
        <title>Sequencing the genomes of 1000 actinobacteria strains.</title>
        <authorList>
            <person name="Klenk H.-P."/>
        </authorList>
    </citation>
    <scope>NUCLEOTIDE SEQUENCE [LARGE SCALE GENOMIC DNA]</scope>
    <source>
        <strain evidence="7 8">DSM 45790</strain>
    </source>
</reference>
<comment type="caution">
    <text evidence="7">The sequence shown here is derived from an EMBL/GenBank/DDBJ whole genome shotgun (WGS) entry which is preliminary data.</text>
</comment>
<evidence type="ECO:0000256" key="2">
    <source>
        <dbReference type="ARBA" id="ARBA00022729"/>
    </source>
</evidence>
<evidence type="ECO:0000256" key="4">
    <source>
        <dbReference type="SAM" id="MobiDB-lite"/>
    </source>
</evidence>
<keyword evidence="2" id="KW-0732">Signal</keyword>
<gene>
    <name evidence="7" type="ORF">BJ981_000903</name>
</gene>
<accession>A0A7W8Z0H8</accession>
<dbReference type="InterPro" id="IPR013595">
    <property type="entry name" value="Pept_S33_TAP-like_C"/>
</dbReference>
<sequence length="507" mass="54725">MLLPSVPATATATATAAPATPTRPPAVAWSPCEQNPAVDCGTLSVPIDWSRPGGPSIDLALARRKATDPAARIGSLLINPGGPGGSGVDLVVNVPGWPSAELQRRFDIVGFDPRGVGRSHPIVCSAELLSPMQYPIAENAAQFAELRVLSAKLRADCRARTGPLFDHVNTREVVRDLDAIRAAVGDDKLTYYGISYGTLIGQLYAEMFPHRVRALALDGNMDHSLRIGEFYDTTAAAAQDAFDAFASWCERSDRCALHDEGVRPVWARLLARADRGELLDPDQPTVPVTSLELISLAHLLFYLPEWDLLAVIMAALDTGAPLPLPLPTRVPGGGAPGAVANFPIPILCQDFDFNVSSFKEYTAILRRSAKLAPDMRYGPVNVRVTPVCFSQPTPIPNPQERLRVRGSAPLLLGSSLHEPTSPYQWTLGAARQLGKYARVLTYEGWGHGIYGWSDCTTGTIDRYLISRTLPPPGARCPAVEPFPSLTADRRTPRLAPTPVLPGWPSLF</sequence>
<dbReference type="InterPro" id="IPR051601">
    <property type="entry name" value="Serine_prot/Carboxylest_S33"/>
</dbReference>
<name>A0A7W8Z0H8_9ACTN</name>
<dbReference type="Pfam" id="PF08386">
    <property type="entry name" value="Abhydrolase_4"/>
    <property type="match status" value="1"/>
</dbReference>
<dbReference type="RefSeq" id="WP_184608458.1">
    <property type="nucleotide sequence ID" value="NZ_BOOS01000035.1"/>
</dbReference>
<dbReference type="Proteomes" id="UP000588112">
    <property type="component" value="Unassembled WGS sequence"/>
</dbReference>
<keyword evidence="3" id="KW-0378">Hydrolase</keyword>
<organism evidence="7 8">
    <name type="scientific">Sphaerisporangium krabiense</name>
    <dbReference type="NCBI Taxonomy" id="763782"/>
    <lineage>
        <taxon>Bacteria</taxon>
        <taxon>Bacillati</taxon>
        <taxon>Actinomycetota</taxon>
        <taxon>Actinomycetes</taxon>
        <taxon>Streptosporangiales</taxon>
        <taxon>Streptosporangiaceae</taxon>
        <taxon>Sphaerisporangium</taxon>
    </lineage>
</organism>
<dbReference type="PANTHER" id="PTHR43248:SF29">
    <property type="entry name" value="TRIPEPTIDYL AMINOPEPTIDASE"/>
    <property type="match status" value="1"/>
</dbReference>
<evidence type="ECO:0000256" key="1">
    <source>
        <dbReference type="ARBA" id="ARBA00010088"/>
    </source>
</evidence>
<keyword evidence="8" id="KW-1185">Reference proteome</keyword>
<feature type="domain" description="AB hydrolase-1" evidence="5">
    <location>
        <begin position="76"/>
        <end position="268"/>
    </location>
</feature>
<protein>
    <submittedName>
        <fullName evidence="7">Pimeloyl-ACP methyl ester carboxylesterase</fullName>
    </submittedName>
</protein>
<comment type="similarity">
    <text evidence="1">Belongs to the peptidase S33 family.</text>
</comment>
<proteinExistence type="inferred from homology"/>
<dbReference type="InterPro" id="IPR000073">
    <property type="entry name" value="AB_hydrolase_1"/>
</dbReference>
<evidence type="ECO:0000313" key="7">
    <source>
        <dbReference type="EMBL" id="MBB5625204.1"/>
    </source>
</evidence>
<dbReference type="SUPFAM" id="SSF53474">
    <property type="entry name" value="alpha/beta-Hydrolases"/>
    <property type="match status" value="1"/>
</dbReference>
<dbReference type="GO" id="GO:0016787">
    <property type="term" value="F:hydrolase activity"/>
    <property type="evidence" value="ECO:0007669"/>
    <property type="project" value="UniProtKB-KW"/>
</dbReference>
<feature type="compositionally biased region" description="Low complexity" evidence="4">
    <location>
        <begin position="7"/>
        <end position="20"/>
    </location>
</feature>
<evidence type="ECO:0000256" key="3">
    <source>
        <dbReference type="ARBA" id="ARBA00022801"/>
    </source>
</evidence>
<dbReference type="PANTHER" id="PTHR43248">
    <property type="entry name" value="2-SUCCINYL-6-HYDROXY-2,4-CYCLOHEXADIENE-1-CARBOXYLATE SYNTHASE"/>
    <property type="match status" value="1"/>
</dbReference>
<dbReference type="InterPro" id="IPR029058">
    <property type="entry name" value="AB_hydrolase_fold"/>
</dbReference>
<dbReference type="EMBL" id="JACHBR010000001">
    <property type="protein sequence ID" value="MBB5625204.1"/>
    <property type="molecule type" value="Genomic_DNA"/>
</dbReference>
<dbReference type="AlphaFoldDB" id="A0A7W8Z0H8"/>
<evidence type="ECO:0000313" key="8">
    <source>
        <dbReference type="Proteomes" id="UP000588112"/>
    </source>
</evidence>
<feature type="region of interest" description="Disordered" evidence="4">
    <location>
        <begin position="1"/>
        <end position="25"/>
    </location>
</feature>
<dbReference type="Gene3D" id="3.40.50.1820">
    <property type="entry name" value="alpha/beta hydrolase"/>
    <property type="match status" value="1"/>
</dbReference>
<evidence type="ECO:0000259" key="6">
    <source>
        <dbReference type="Pfam" id="PF08386"/>
    </source>
</evidence>
<dbReference type="Pfam" id="PF00561">
    <property type="entry name" value="Abhydrolase_1"/>
    <property type="match status" value="1"/>
</dbReference>
<feature type="domain" description="Peptidase S33 tripeptidyl aminopeptidase-like C-terminal" evidence="6">
    <location>
        <begin position="387"/>
        <end position="476"/>
    </location>
</feature>
<evidence type="ECO:0000259" key="5">
    <source>
        <dbReference type="Pfam" id="PF00561"/>
    </source>
</evidence>